<reference evidence="3" key="1">
    <citation type="submission" date="2016-10" db="EMBL/GenBank/DDBJ databases">
        <title>Agrobacterium Ti plasmids: Classification based on T-DNA and Vir regions organization.</title>
        <authorList>
            <person name="Nabi N."/>
            <person name="Vial L."/>
            <person name="Ben Hafsa A."/>
            <person name="Chapulliot D."/>
            <person name="Berard A."/>
            <person name="Chauveau A."/>
            <person name="Le Paslier M.-C."/>
            <person name="Harzallah Skhiri F."/>
            <person name="Brunel D."/>
            <person name="Nesme X."/>
            <person name="Chaouachi M."/>
        </authorList>
    </citation>
    <scope>NUCLEOTIDE SEQUENCE</scope>
    <source>
        <strain evidence="3">CFBP296</strain>
        <plasmid evidence="3">pTi_CFBP296</plasmid>
    </source>
</reference>
<feature type="transmembrane region" description="Helical" evidence="1">
    <location>
        <begin position="272"/>
        <end position="292"/>
    </location>
</feature>
<geneLocation type="plasmid" evidence="3">
    <name>pTi_CFBP296</name>
</geneLocation>
<evidence type="ECO:0000256" key="1">
    <source>
        <dbReference type="SAM" id="Phobius"/>
    </source>
</evidence>
<evidence type="ECO:0000313" key="3">
    <source>
        <dbReference type="EMBL" id="ASK43523.1"/>
    </source>
</evidence>
<accession>A0A2Z2PLE4</accession>
<dbReference type="SUPFAM" id="SSF103481">
    <property type="entry name" value="Multidrug resistance efflux transporter EmrE"/>
    <property type="match status" value="2"/>
</dbReference>
<dbReference type="InterPro" id="IPR037185">
    <property type="entry name" value="EmrE-like"/>
</dbReference>
<name>A0A2Z2PLE4_AGRTU</name>
<keyword evidence="1" id="KW-0812">Transmembrane</keyword>
<feature type="transmembrane region" description="Helical" evidence="1">
    <location>
        <begin position="97"/>
        <end position="120"/>
    </location>
</feature>
<feature type="domain" description="EamA" evidence="2">
    <location>
        <begin position="156"/>
        <end position="289"/>
    </location>
</feature>
<feature type="transmembrane region" description="Helical" evidence="1">
    <location>
        <begin position="151"/>
        <end position="173"/>
    </location>
</feature>
<feature type="transmembrane region" description="Helical" evidence="1">
    <location>
        <begin position="12"/>
        <end position="35"/>
    </location>
</feature>
<proteinExistence type="predicted"/>
<feature type="domain" description="EamA" evidence="2">
    <location>
        <begin position="13"/>
        <end position="144"/>
    </location>
</feature>
<dbReference type="RefSeq" id="WP_172690770.1">
    <property type="nucleotide sequence ID" value="NZ_MK439386.1"/>
</dbReference>
<feature type="transmembrane region" description="Helical" evidence="1">
    <location>
        <begin position="246"/>
        <end position="266"/>
    </location>
</feature>
<keyword evidence="3" id="KW-0614">Plasmid</keyword>
<protein>
    <recommendedName>
        <fullName evidence="2">EamA domain-containing protein</fullName>
    </recommendedName>
</protein>
<feature type="transmembrane region" description="Helical" evidence="1">
    <location>
        <begin position="73"/>
        <end position="91"/>
    </location>
</feature>
<feature type="transmembrane region" description="Helical" evidence="1">
    <location>
        <begin position="214"/>
        <end position="234"/>
    </location>
</feature>
<feature type="transmembrane region" description="Helical" evidence="1">
    <location>
        <begin position="127"/>
        <end position="145"/>
    </location>
</feature>
<dbReference type="EMBL" id="KY000041">
    <property type="protein sequence ID" value="ASK43523.1"/>
    <property type="molecule type" value="Genomic_DNA"/>
</dbReference>
<sequence>MTERRKTGSVGWAFAAIALSVLSWSAAFLVIAFSLREMRPIPLATARFEMAGLIALGWLIWKRPKLPSWPHMLRFAICGLLGFTLYSVFINTGQTTVSVGAASFISNIIPIMTALLAWVMLGERFKLVGWLGCAVSFTGVTIIAINQPGGLAFGAGATFILLAALCSAAYFVLQKPLVAIYGALPCTAYTLVCGALFLLPWAPEATLQFTQASPSTMAAVTGLALLPTLLAYFAWNYALGELPAGLAANFLYLVAPLATLFAFVFFGDHPSVNTILGGAMAMLGTIIVARWGKE</sequence>
<feature type="transmembrane region" description="Helical" evidence="1">
    <location>
        <begin position="180"/>
        <end position="202"/>
    </location>
</feature>
<dbReference type="Pfam" id="PF00892">
    <property type="entry name" value="EamA"/>
    <property type="match status" value="2"/>
</dbReference>
<feature type="transmembrane region" description="Helical" evidence="1">
    <location>
        <begin position="41"/>
        <end position="61"/>
    </location>
</feature>
<evidence type="ECO:0000259" key="2">
    <source>
        <dbReference type="Pfam" id="PF00892"/>
    </source>
</evidence>
<dbReference type="AlphaFoldDB" id="A0A2Z2PLE4"/>
<dbReference type="InterPro" id="IPR000620">
    <property type="entry name" value="EamA_dom"/>
</dbReference>
<dbReference type="PANTHER" id="PTHR12715">
    <property type="entry name" value="TRANSPORTER, DRUG/METABOLITE EXPORTER FAMILY"/>
    <property type="match status" value="1"/>
</dbReference>
<dbReference type="InterPro" id="IPR052756">
    <property type="entry name" value="Alkyne_AA_exporter"/>
</dbReference>
<organism evidence="3">
    <name type="scientific">Agrobacterium tumefaciens</name>
    <dbReference type="NCBI Taxonomy" id="358"/>
    <lineage>
        <taxon>Bacteria</taxon>
        <taxon>Pseudomonadati</taxon>
        <taxon>Pseudomonadota</taxon>
        <taxon>Alphaproteobacteria</taxon>
        <taxon>Hyphomicrobiales</taxon>
        <taxon>Rhizobiaceae</taxon>
        <taxon>Rhizobium/Agrobacterium group</taxon>
        <taxon>Agrobacterium</taxon>
        <taxon>Agrobacterium tumefaciens complex</taxon>
    </lineage>
</organism>
<keyword evidence="1" id="KW-1133">Transmembrane helix</keyword>
<dbReference type="GO" id="GO:0016020">
    <property type="term" value="C:membrane"/>
    <property type="evidence" value="ECO:0007669"/>
    <property type="project" value="InterPro"/>
</dbReference>
<dbReference type="PANTHER" id="PTHR12715:SF4">
    <property type="entry name" value="EAMA DOMAIN-CONTAINING PROTEIN"/>
    <property type="match status" value="1"/>
</dbReference>
<keyword evidence="1" id="KW-0472">Membrane</keyword>